<reference evidence="1" key="3">
    <citation type="submission" date="2016-05" db="EMBL/GenBank/DDBJ databases">
        <title>WGS assembly of Xenopus tropicalis.</title>
        <authorList>
            <person name="Sessions A."/>
            <person name="Jenkins J."/>
            <person name="Mitros T."/>
            <person name="Lyons J.T."/>
            <person name="Dichmann D.S."/>
            <person name="Robert J."/>
            <person name="Harland R.M."/>
            <person name="Rokhsar D.S."/>
        </authorList>
    </citation>
    <scope>NUCLEOTIDE SEQUENCE</scope>
    <source>
        <strain evidence="1">Nigerian</strain>
    </source>
</reference>
<feature type="non-terminal residue" evidence="1">
    <location>
        <position position="1"/>
    </location>
</feature>
<accession>A0A1B8XWW6</accession>
<sequence length="55" mass="5748">PLHRGRPPDNSAGHSYRGRSGCDCLSAIQLLLVSLSAPLHRGSPPANSAGHSYRG</sequence>
<evidence type="ECO:0000313" key="1">
    <source>
        <dbReference type="EMBL" id="OCA15162.1"/>
    </source>
</evidence>
<proteinExistence type="predicted"/>
<dbReference type="AlphaFoldDB" id="A0A1B8XWW6"/>
<organism evidence="1">
    <name type="scientific">Xenopus tropicalis</name>
    <name type="common">Western clawed frog</name>
    <name type="synonym">Silurana tropicalis</name>
    <dbReference type="NCBI Taxonomy" id="8364"/>
    <lineage>
        <taxon>Eukaryota</taxon>
        <taxon>Metazoa</taxon>
        <taxon>Chordata</taxon>
        <taxon>Craniata</taxon>
        <taxon>Vertebrata</taxon>
        <taxon>Euteleostomi</taxon>
        <taxon>Amphibia</taxon>
        <taxon>Batrachia</taxon>
        <taxon>Anura</taxon>
        <taxon>Pipoidea</taxon>
        <taxon>Pipidae</taxon>
        <taxon>Xenopodinae</taxon>
        <taxon>Xenopus</taxon>
        <taxon>Silurana</taxon>
    </lineage>
</organism>
<feature type="non-terminal residue" evidence="1">
    <location>
        <position position="55"/>
    </location>
</feature>
<reference evidence="1" key="1">
    <citation type="submission" date="2009-11" db="EMBL/GenBank/DDBJ databases">
        <authorList>
            <consortium name="US DOE Joint Genome Institute (JGI-PGF)"/>
            <person name="Ottilar R."/>
            <person name="Schmutz J."/>
            <person name="Salamov A."/>
            <person name="Cheng J.F."/>
            <person name="Lucas S."/>
            <person name="Pitluck S."/>
            <person name="Gundlach H."/>
            <person name="Guo Y."/>
            <person name="Haberer G."/>
            <person name="Nasrallah J."/>
            <person name="Mayer K.F.X."/>
            <person name="van de Peer Y."/>
            <person name="Weigel D."/>
            <person name="Grigoriev I.V."/>
        </authorList>
    </citation>
    <scope>NUCLEOTIDE SEQUENCE</scope>
    <source>
        <strain evidence="1">Nigerian</strain>
    </source>
</reference>
<dbReference type="EMBL" id="KV460945">
    <property type="protein sequence ID" value="OCA15162.1"/>
    <property type="molecule type" value="Genomic_DNA"/>
</dbReference>
<name>A0A1B8XWW6_XENTR</name>
<protein>
    <submittedName>
        <fullName evidence="1">Uncharacterized protein</fullName>
    </submittedName>
</protein>
<gene>
    <name evidence="1" type="ORF">XENTR_v900304281mg</name>
</gene>
<reference evidence="1" key="2">
    <citation type="journal article" date="2010" name="Science">
        <title>The genome of the Western clawed frog Xenopus tropicalis.</title>
        <authorList>
            <person name="Hellsten U."/>
            <person name="Harland R.M."/>
            <person name="Gilchrist M.J."/>
            <person name="Hendrix D."/>
            <person name="Jurka J."/>
            <person name="Kapitonov V."/>
            <person name="Ovcharenko I."/>
            <person name="Putnam N.H."/>
            <person name="Shu S."/>
            <person name="Taher L."/>
            <person name="Blitz I.L."/>
            <person name="Blumberg B."/>
            <person name="Dichmann D.S."/>
            <person name="Dubchak I."/>
            <person name="Amaya E."/>
            <person name="Detter J.C."/>
            <person name="Fletcher R."/>
            <person name="Gerhard D.S."/>
            <person name="Goodstein D."/>
            <person name="Graves T."/>
            <person name="Grigoriev I.V."/>
            <person name="Grimwood J."/>
            <person name="Kawashima T."/>
            <person name="Lindquist E."/>
            <person name="Lucas S.M."/>
            <person name="Mead P.E."/>
            <person name="Mitros T."/>
            <person name="Ogino H."/>
            <person name="Ohta Y."/>
            <person name="Poliakov A.V."/>
            <person name="Pollet N."/>
            <person name="Robert J."/>
            <person name="Salamov A."/>
            <person name="Sater A.K."/>
            <person name="Schmutz J."/>
            <person name="Terry A."/>
            <person name="Vize P.D."/>
            <person name="Warren W.C."/>
            <person name="Wells D."/>
            <person name="Wills A."/>
            <person name="Wilson R.K."/>
            <person name="Zimmerman L.B."/>
            <person name="Zorn A.M."/>
            <person name="Grainger R."/>
            <person name="Grammer T."/>
            <person name="Khokha M.K."/>
            <person name="Richardson P.M."/>
            <person name="Rokhsar D.S."/>
        </authorList>
    </citation>
    <scope>NUCLEOTIDE SEQUENCE [LARGE SCALE GENOMIC DNA]</scope>
    <source>
        <strain evidence="1">Nigerian</strain>
    </source>
</reference>